<keyword evidence="6" id="KW-1185">Reference proteome</keyword>
<evidence type="ECO:0000256" key="1">
    <source>
        <dbReference type="ARBA" id="ARBA00005189"/>
    </source>
</evidence>
<dbReference type="AlphaFoldDB" id="A0A934VG44"/>
<protein>
    <submittedName>
        <fullName evidence="5">1-acyl-sn-glycerol-3-phosphate acyltransferase</fullName>
    </submittedName>
</protein>
<keyword evidence="3 5" id="KW-0012">Acyltransferase</keyword>
<gene>
    <name evidence="5" type="ORF">JIN81_18455</name>
</gene>
<sequence length="238" mass="26763">MITTARPLTCPPATAPWIEQLVAPDRIPSPWESGLHHLNWSCIRFGVTRRFSLTVHGTEHFPSHGPAIIVANHCSHLDTLLIASMVPRHLRSRLSPLAAGDTFFRNPAQGWLSSRFLNLRPLWRHKRSPHHLLRLREGLESHDPCYLVFPEGTRSRDGEMAPFKPGIGMLVAGTQVPIIPCHIRGTFEAWPPHQRMPSKGTLSLTVGKPRTFPAHAGNTRDWRDIAHSLEDDIRQLAS</sequence>
<dbReference type="PANTHER" id="PTHR10434">
    <property type="entry name" value="1-ACYL-SN-GLYCEROL-3-PHOSPHATE ACYLTRANSFERASE"/>
    <property type="match status" value="1"/>
</dbReference>
<keyword evidence="2" id="KW-0808">Transferase</keyword>
<name>A0A934VG44_9BACT</name>
<evidence type="ECO:0000313" key="6">
    <source>
        <dbReference type="Proteomes" id="UP000658278"/>
    </source>
</evidence>
<dbReference type="InterPro" id="IPR002123">
    <property type="entry name" value="Plipid/glycerol_acylTrfase"/>
</dbReference>
<dbReference type="SMART" id="SM00563">
    <property type="entry name" value="PlsC"/>
    <property type="match status" value="1"/>
</dbReference>
<comment type="pathway">
    <text evidence="1">Lipid metabolism.</text>
</comment>
<dbReference type="CDD" id="cd07989">
    <property type="entry name" value="LPLAT_AGPAT-like"/>
    <property type="match status" value="1"/>
</dbReference>
<comment type="caution">
    <text evidence="5">The sequence shown here is derived from an EMBL/GenBank/DDBJ whole genome shotgun (WGS) entry which is preliminary data.</text>
</comment>
<dbReference type="GO" id="GO:0006654">
    <property type="term" value="P:phosphatidic acid biosynthetic process"/>
    <property type="evidence" value="ECO:0007669"/>
    <property type="project" value="TreeGrafter"/>
</dbReference>
<accession>A0A934VG44</accession>
<dbReference type="SUPFAM" id="SSF69593">
    <property type="entry name" value="Glycerol-3-phosphate (1)-acyltransferase"/>
    <property type="match status" value="1"/>
</dbReference>
<evidence type="ECO:0000313" key="5">
    <source>
        <dbReference type="EMBL" id="MBK1829024.1"/>
    </source>
</evidence>
<dbReference type="GO" id="GO:0003841">
    <property type="term" value="F:1-acylglycerol-3-phosphate O-acyltransferase activity"/>
    <property type="evidence" value="ECO:0007669"/>
    <property type="project" value="TreeGrafter"/>
</dbReference>
<organism evidence="5 6">
    <name type="scientific">Haloferula rosea</name>
    <dbReference type="NCBI Taxonomy" id="490093"/>
    <lineage>
        <taxon>Bacteria</taxon>
        <taxon>Pseudomonadati</taxon>
        <taxon>Verrucomicrobiota</taxon>
        <taxon>Verrucomicrobiia</taxon>
        <taxon>Verrucomicrobiales</taxon>
        <taxon>Verrucomicrobiaceae</taxon>
        <taxon>Haloferula</taxon>
    </lineage>
</organism>
<proteinExistence type="predicted"/>
<dbReference type="RefSeq" id="WP_200283476.1">
    <property type="nucleotide sequence ID" value="NZ_JAENII010000026.1"/>
</dbReference>
<evidence type="ECO:0000256" key="2">
    <source>
        <dbReference type="ARBA" id="ARBA00022679"/>
    </source>
</evidence>
<evidence type="ECO:0000256" key="3">
    <source>
        <dbReference type="ARBA" id="ARBA00023315"/>
    </source>
</evidence>
<evidence type="ECO:0000259" key="4">
    <source>
        <dbReference type="SMART" id="SM00563"/>
    </source>
</evidence>
<reference evidence="5" key="1">
    <citation type="submission" date="2021-01" db="EMBL/GenBank/DDBJ databases">
        <title>Modified the classification status of verrucomicrobia.</title>
        <authorList>
            <person name="Feng X."/>
        </authorList>
    </citation>
    <scope>NUCLEOTIDE SEQUENCE</scope>
    <source>
        <strain evidence="5">KCTC 22201</strain>
    </source>
</reference>
<feature type="domain" description="Phospholipid/glycerol acyltransferase" evidence="4">
    <location>
        <begin position="67"/>
        <end position="186"/>
    </location>
</feature>
<dbReference type="PANTHER" id="PTHR10434:SF11">
    <property type="entry name" value="1-ACYL-SN-GLYCEROL-3-PHOSPHATE ACYLTRANSFERASE"/>
    <property type="match status" value="1"/>
</dbReference>
<dbReference type="Pfam" id="PF01553">
    <property type="entry name" value="Acyltransferase"/>
    <property type="match status" value="1"/>
</dbReference>
<dbReference type="Proteomes" id="UP000658278">
    <property type="component" value="Unassembled WGS sequence"/>
</dbReference>
<dbReference type="EMBL" id="JAENII010000026">
    <property type="protein sequence ID" value="MBK1829024.1"/>
    <property type="molecule type" value="Genomic_DNA"/>
</dbReference>